<evidence type="ECO:0000256" key="1">
    <source>
        <dbReference type="ARBA" id="ARBA00023224"/>
    </source>
</evidence>
<protein>
    <recommendedName>
        <fullName evidence="4">Methyl-accepting transducer domain-containing protein</fullName>
    </recommendedName>
</protein>
<accession>A0A1B7XDJ8</accession>
<dbReference type="PATRIC" id="fig|1560234.3.peg.442"/>
<evidence type="ECO:0000313" key="5">
    <source>
        <dbReference type="EMBL" id="OBQ52133.1"/>
    </source>
</evidence>
<keyword evidence="3" id="KW-1133">Transmembrane helix</keyword>
<keyword evidence="6" id="KW-1185">Reference proteome</keyword>
<dbReference type="PROSITE" id="PS50111">
    <property type="entry name" value="CHEMOTAXIS_TRANSDUC_2"/>
    <property type="match status" value="1"/>
</dbReference>
<dbReference type="InterPro" id="IPR004089">
    <property type="entry name" value="MCPsignal_dom"/>
</dbReference>
<comment type="caution">
    <text evidence="5">The sequence shown here is derived from an EMBL/GenBank/DDBJ whole genome shotgun (WGS) entry which is preliminary data.</text>
</comment>
<dbReference type="PANTHER" id="PTHR32089:SF112">
    <property type="entry name" value="LYSOZYME-LIKE PROTEIN-RELATED"/>
    <property type="match status" value="1"/>
</dbReference>
<dbReference type="SUPFAM" id="SSF58104">
    <property type="entry name" value="Methyl-accepting chemotaxis protein (MCP) signaling domain"/>
    <property type="match status" value="1"/>
</dbReference>
<dbReference type="Proteomes" id="UP000091979">
    <property type="component" value="Unassembled WGS sequence"/>
</dbReference>
<proteinExistence type="predicted"/>
<evidence type="ECO:0000313" key="6">
    <source>
        <dbReference type="Proteomes" id="UP000091979"/>
    </source>
</evidence>
<dbReference type="PANTHER" id="PTHR32089">
    <property type="entry name" value="METHYL-ACCEPTING CHEMOTAXIS PROTEIN MCPB"/>
    <property type="match status" value="1"/>
</dbReference>
<feature type="transmembrane region" description="Helical" evidence="3">
    <location>
        <begin position="52"/>
        <end position="73"/>
    </location>
</feature>
<name>A0A1B7XDJ8_9BACT</name>
<dbReference type="STRING" id="1560234.SP90_08120"/>
<keyword evidence="3" id="KW-0472">Membrane</keyword>
<reference evidence="5 6" key="1">
    <citation type="submission" date="2015-01" db="EMBL/GenBank/DDBJ databases">
        <title>Desulfovibrio sp. JC271 draft genome sequence.</title>
        <authorList>
            <person name="Shivani Y."/>
            <person name="Subhash Y."/>
            <person name="Sasikala C."/>
            <person name="Ramana C.V."/>
        </authorList>
    </citation>
    <scope>NUCLEOTIDE SEQUENCE [LARGE SCALE GENOMIC DNA]</scope>
    <source>
        <strain evidence="5 6">JC271</strain>
    </source>
</reference>
<evidence type="ECO:0000256" key="3">
    <source>
        <dbReference type="SAM" id="Phobius"/>
    </source>
</evidence>
<evidence type="ECO:0000256" key="2">
    <source>
        <dbReference type="PROSITE-ProRule" id="PRU00284"/>
    </source>
</evidence>
<dbReference type="Pfam" id="PF00015">
    <property type="entry name" value="MCPsignal"/>
    <property type="match status" value="1"/>
</dbReference>
<dbReference type="GO" id="GO:0016020">
    <property type="term" value="C:membrane"/>
    <property type="evidence" value="ECO:0007669"/>
    <property type="project" value="InterPro"/>
</dbReference>
<dbReference type="EMBL" id="JXMS01000011">
    <property type="protein sequence ID" value="OBQ52133.1"/>
    <property type="molecule type" value="Genomic_DNA"/>
</dbReference>
<dbReference type="SMART" id="SM00283">
    <property type="entry name" value="MA"/>
    <property type="match status" value="1"/>
</dbReference>
<dbReference type="RefSeq" id="WP_066854399.1">
    <property type="nucleotide sequence ID" value="NZ_JXMS01000011.1"/>
</dbReference>
<dbReference type="Gene3D" id="1.10.287.950">
    <property type="entry name" value="Methyl-accepting chemotaxis protein"/>
    <property type="match status" value="1"/>
</dbReference>
<feature type="transmembrane region" description="Helical" evidence="3">
    <location>
        <begin position="18"/>
        <end position="40"/>
    </location>
</feature>
<organism evidence="5 6">
    <name type="scientific">Halodesulfovibrio spirochaetisodalis</name>
    <dbReference type="NCBI Taxonomy" id="1560234"/>
    <lineage>
        <taxon>Bacteria</taxon>
        <taxon>Pseudomonadati</taxon>
        <taxon>Thermodesulfobacteriota</taxon>
        <taxon>Desulfovibrionia</taxon>
        <taxon>Desulfovibrionales</taxon>
        <taxon>Desulfovibrionaceae</taxon>
        <taxon>Halodesulfovibrio</taxon>
    </lineage>
</organism>
<dbReference type="AlphaFoldDB" id="A0A1B7XDJ8"/>
<keyword evidence="3" id="KW-0812">Transmembrane</keyword>
<dbReference type="OrthoDB" id="9177152at2"/>
<sequence>MKKYLFWRGTASELGKNIVNGCVVLCAVAALAGGVVGYGLGSGQVELAGYQVVLSALAAGVILLLLVGAWVSVTVCNPLVLLFNACEEAAQNGFVFEKNIRGNVFFAKFSCVLERVFYHVRGQMEETENVKKEAFKESRKTVRALRKAEKEAEKASSSRAEAFVHAAEQLEGVATGLNENSRRLFALMSEVTKGAVEQKDDLDTASNSMEEITAAAKDISITTSTTAENAKGTIHVAEQSADVVNNNLRAVEEMKTSHAALQKNMDELSTQAAKISGVIELIEDVADQTNLLALNAAIEAARAGDAGRGFAVVADEVRKLAERTVTATADVRKIIFSISDVIKENVSSVAQTSGVLEDVYELSHKSGKSLKEIVELAESASANNEDIATAVEQQVSASGKMGSLVHDISRVSQHTVDISTQASDAVEFVTSHTKTLCTIIDEFTRLGKTDVREQ</sequence>
<gene>
    <name evidence="5" type="ORF">SP90_08120</name>
</gene>
<evidence type="ECO:0000259" key="4">
    <source>
        <dbReference type="PROSITE" id="PS50111"/>
    </source>
</evidence>
<dbReference type="GO" id="GO:0007165">
    <property type="term" value="P:signal transduction"/>
    <property type="evidence" value="ECO:0007669"/>
    <property type="project" value="UniProtKB-KW"/>
</dbReference>
<feature type="domain" description="Methyl-accepting transducer" evidence="4">
    <location>
        <begin position="173"/>
        <end position="409"/>
    </location>
</feature>
<keyword evidence="1 2" id="KW-0807">Transducer</keyword>